<dbReference type="AlphaFoldDB" id="A0A0J6SHI8"/>
<name>A0A0J6SHI8_9HYPH</name>
<sequence>MPVLAALIAIVAGMLNTVQAGANATLNKALGEPILTALVVSAANAVVYLAAVPFVGLGWPGGGRLAQVPWWAWLGGAMGGAYVLAMIVLAGRLGAAVFTGLTVTAGLVTSVLLDHYGWVGFAQHPAGLWRILGCGLMVGGVALISLF</sequence>
<evidence type="ECO:0008006" key="5">
    <source>
        <dbReference type="Google" id="ProtNLM"/>
    </source>
</evidence>
<keyword evidence="1" id="KW-0812">Transmembrane</keyword>
<keyword evidence="1" id="KW-1133">Transmembrane helix</keyword>
<keyword evidence="2" id="KW-0732">Signal</keyword>
<feature type="transmembrane region" description="Helical" evidence="1">
    <location>
        <begin position="128"/>
        <end position="146"/>
    </location>
</feature>
<dbReference type="PATRIC" id="fig|298794.3.peg.1665"/>
<dbReference type="InterPro" id="IPR006750">
    <property type="entry name" value="YdcZ"/>
</dbReference>
<evidence type="ECO:0000313" key="4">
    <source>
        <dbReference type="Proteomes" id="UP000035955"/>
    </source>
</evidence>
<feature type="transmembrane region" description="Helical" evidence="1">
    <location>
        <begin position="96"/>
        <end position="116"/>
    </location>
</feature>
<dbReference type="OrthoDB" id="7864805at2"/>
<feature type="signal peptide" evidence="2">
    <location>
        <begin position="1"/>
        <end position="22"/>
    </location>
</feature>
<evidence type="ECO:0000313" key="3">
    <source>
        <dbReference type="EMBL" id="KMO33139.1"/>
    </source>
</evidence>
<keyword evidence="1" id="KW-0472">Membrane</keyword>
<evidence type="ECO:0000256" key="1">
    <source>
        <dbReference type="SAM" id="Phobius"/>
    </source>
</evidence>
<comment type="caution">
    <text evidence="3">The sequence shown here is derived from an EMBL/GenBank/DDBJ whole genome shotgun (WGS) entry which is preliminary data.</text>
</comment>
<dbReference type="PANTHER" id="PTHR34821">
    <property type="entry name" value="INNER MEMBRANE PROTEIN YDCZ"/>
    <property type="match status" value="1"/>
</dbReference>
<feature type="transmembrane region" description="Helical" evidence="1">
    <location>
        <begin position="71"/>
        <end position="90"/>
    </location>
</feature>
<organism evidence="3 4">
    <name type="scientific">Methylobacterium variabile</name>
    <dbReference type="NCBI Taxonomy" id="298794"/>
    <lineage>
        <taxon>Bacteria</taxon>
        <taxon>Pseudomonadati</taxon>
        <taxon>Pseudomonadota</taxon>
        <taxon>Alphaproteobacteria</taxon>
        <taxon>Hyphomicrobiales</taxon>
        <taxon>Methylobacteriaceae</taxon>
        <taxon>Methylobacterium</taxon>
    </lineage>
</organism>
<dbReference type="PANTHER" id="PTHR34821:SF2">
    <property type="entry name" value="INNER MEMBRANE PROTEIN YDCZ"/>
    <property type="match status" value="1"/>
</dbReference>
<dbReference type="Proteomes" id="UP000035955">
    <property type="component" value="Unassembled WGS sequence"/>
</dbReference>
<protein>
    <recommendedName>
        <fullName evidence="5">DMT family transporter</fullName>
    </recommendedName>
</protein>
<reference evidence="3 4" key="1">
    <citation type="submission" date="2015-03" db="EMBL/GenBank/DDBJ databases">
        <title>Genome sequencing of Methylobacterium variabile DSM 16961.</title>
        <authorList>
            <person name="Chaudhry V."/>
            <person name="Patil P.B."/>
        </authorList>
    </citation>
    <scope>NUCLEOTIDE SEQUENCE [LARGE SCALE GENOMIC DNA]</scope>
    <source>
        <strain evidence="3 4">DSM 16961</strain>
    </source>
</reference>
<dbReference type="RefSeq" id="WP_048446261.1">
    <property type="nucleotide sequence ID" value="NZ_LABY01000159.1"/>
</dbReference>
<gene>
    <name evidence="3" type="ORF">VQ02_21535</name>
</gene>
<accession>A0A0J6SHI8</accession>
<proteinExistence type="predicted"/>
<evidence type="ECO:0000256" key="2">
    <source>
        <dbReference type="SAM" id="SignalP"/>
    </source>
</evidence>
<dbReference type="EMBL" id="LABY01000159">
    <property type="protein sequence ID" value="KMO33139.1"/>
    <property type="molecule type" value="Genomic_DNA"/>
</dbReference>
<keyword evidence="4" id="KW-1185">Reference proteome</keyword>
<feature type="chain" id="PRO_5005281104" description="DMT family transporter" evidence="2">
    <location>
        <begin position="23"/>
        <end position="147"/>
    </location>
</feature>
<feature type="transmembrane region" description="Helical" evidence="1">
    <location>
        <begin position="36"/>
        <end position="59"/>
    </location>
</feature>
<dbReference type="Pfam" id="PF04657">
    <property type="entry name" value="DMT_YdcZ"/>
    <property type="match status" value="1"/>
</dbReference>
<dbReference type="GO" id="GO:0005886">
    <property type="term" value="C:plasma membrane"/>
    <property type="evidence" value="ECO:0007669"/>
    <property type="project" value="TreeGrafter"/>
</dbReference>